<comment type="caution">
    <text evidence="1">The sequence shown here is derived from an EMBL/GenBank/DDBJ whole genome shotgun (WGS) entry which is preliminary data.</text>
</comment>
<dbReference type="Proteomes" id="UP000625527">
    <property type="component" value="Unassembled WGS sequence"/>
</dbReference>
<organism evidence="1 2">
    <name type="scientific">Myceligenerans pegani</name>
    <dbReference type="NCBI Taxonomy" id="2776917"/>
    <lineage>
        <taxon>Bacteria</taxon>
        <taxon>Bacillati</taxon>
        <taxon>Actinomycetota</taxon>
        <taxon>Actinomycetes</taxon>
        <taxon>Micrococcales</taxon>
        <taxon>Promicromonosporaceae</taxon>
        <taxon>Myceligenerans</taxon>
    </lineage>
</organism>
<gene>
    <name evidence="1" type="ORF">IHE71_22595</name>
</gene>
<dbReference type="InterPro" id="IPR037883">
    <property type="entry name" value="Knr4/Smi1-like_sf"/>
</dbReference>
<evidence type="ECO:0008006" key="3">
    <source>
        <dbReference type="Google" id="ProtNLM"/>
    </source>
</evidence>
<evidence type="ECO:0000313" key="1">
    <source>
        <dbReference type="EMBL" id="MBE1878490.1"/>
    </source>
</evidence>
<evidence type="ECO:0000313" key="2">
    <source>
        <dbReference type="Proteomes" id="UP000625527"/>
    </source>
</evidence>
<sequence>MIDAASLTPLAESVDWAPVEEHLRMRLPSDYCELVDAGGAGVWFNDLSVYSPGDELKSHDLLESDGVFEDLLLAWEDDPEYRPADLPEDSCLIAWATTGHGETLFWRADADNTSGVYPIYVEDGDGVRWERFDLSTIDLLLGILHGDVTSQFFSDLFMDTSQVFRSQRRGDDQE</sequence>
<name>A0ABR9N490_9MICO</name>
<dbReference type="EMBL" id="JADAQT010000108">
    <property type="protein sequence ID" value="MBE1878490.1"/>
    <property type="molecule type" value="Genomic_DNA"/>
</dbReference>
<protein>
    <recommendedName>
        <fullName evidence="3">Knr4/Smi1-like domain-containing protein</fullName>
    </recommendedName>
</protein>
<keyword evidence="2" id="KW-1185">Reference proteome</keyword>
<reference evidence="1 2" key="1">
    <citation type="submission" date="2020-10" db="EMBL/GenBank/DDBJ databases">
        <title>Myceligenerans pegani sp. nov., an endophytic actinomycete isolated from Peganum harmala L. in Xinjiang, China.</title>
        <authorList>
            <person name="Xin L."/>
        </authorList>
    </citation>
    <scope>NUCLEOTIDE SEQUENCE [LARGE SCALE GENOMIC DNA]</scope>
    <source>
        <strain evidence="1 2">TRM65318</strain>
    </source>
</reference>
<dbReference type="SUPFAM" id="SSF160631">
    <property type="entry name" value="SMI1/KNR4-like"/>
    <property type="match status" value="1"/>
</dbReference>
<dbReference type="RefSeq" id="WP_192865010.1">
    <property type="nucleotide sequence ID" value="NZ_JADAQT010000108.1"/>
</dbReference>
<accession>A0ABR9N490</accession>
<proteinExistence type="predicted"/>